<comment type="subcellular location">
    <subcellularLocation>
        <location evidence="1">Cell envelope</location>
    </subcellularLocation>
</comment>
<keyword evidence="4" id="KW-0812">Transmembrane</keyword>
<evidence type="ECO:0000313" key="6">
    <source>
        <dbReference type="EMBL" id="ADI65422.1"/>
    </source>
</evidence>
<evidence type="ECO:0000256" key="4">
    <source>
        <dbReference type="SAM" id="Phobius"/>
    </source>
</evidence>
<keyword evidence="4" id="KW-1133">Transmembrane helix</keyword>
<dbReference type="GO" id="GO:0030313">
    <property type="term" value="C:cell envelope"/>
    <property type="evidence" value="ECO:0007669"/>
    <property type="project" value="UniProtKB-SubCell"/>
</dbReference>
<evidence type="ECO:0000259" key="5">
    <source>
        <dbReference type="Pfam" id="PF25917"/>
    </source>
</evidence>
<dbReference type="EMBL" id="CP002059">
    <property type="protein sequence ID" value="ADI65422.1"/>
    <property type="molecule type" value="Genomic_DNA"/>
</dbReference>
<keyword evidence="7" id="KW-1185">Reference proteome</keyword>
<dbReference type="SUPFAM" id="SSF111369">
    <property type="entry name" value="HlyD-like secretion proteins"/>
    <property type="match status" value="1"/>
</dbReference>
<feature type="transmembrane region" description="Helical" evidence="4">
    <location>
        <begin position="29"/>
        <end position="49"/>
    </location>
</feature>
<dbReference type="InterPro" id="IPR058625">
    <property type="entry name" value="MdtA-like_BSH"/>
</dbReference>
<dbReference type="eggNOG" id="COG0845">
    <property type="taxonomic scope" value="Bacteria"/>
</dbReference>
<protein>
    <submittedName>
        <fullName evidence="6">ABC exporter membrane fusion protein, DevB family</fullName>
    </submittedName>
</protein>
<dbReference type="Proteomes" id="UP000001511">
    <property type="component" value="Chromosome"/>
</dbReference>
<feature type="coiled-coil region" evidence="3">
    <location>
        <begin position="177"/>
        <end position="260"/>
    </location>
</feature>
<evidence type="ECO:0000256" key="2">
    <source>
        <dbReference type="ARBA" id="ARBA00023054"/>
    </source>
</evidence>
<dbReference type="Gene3D" id="2.40.30.170">
    <property type="match status" value="1"/>
</dbReference>
<dbReference type="PANTHER" id="PTHR32347:SF27">
    <property type="entry name" value="RND EFFLUX PUMP MEMBRANE FUSION PROTEIN BARREL-SANDWICH DOMAIN-CONTAINING PROTEIN"/>
    <property type="match status" value="1"/>
</dbReference>
<evidence type="ECO:0000256" key="3">
    <source>
        <dbReference type="SAM" id="Coils"/>
    </source>
</evidence>
<dbReference type="Pfam" id="PF25917">
    <property type="entry name" value="BSH_RND"/>
    <property type="match status" value="1"/>
</dbReference>
<dbReference type="InterPro" id="IPR050465">
    <property type="entry name" value="UPF0194_transport"/>
</dbReference>
<gene>
    <name evidence="6" type="ordered locus">Aazo_3919</name>
</gene>
<evidence type="ECO:0000313" key="7">
    <source>
        <dbReference type="Proteomes" id="UP000001511"/>
    </source>
</evidence>
<dbReference type="HOGENOM" id="CLU_031364_1_0_3"/>
<evidence type="ECO:0000256" key="1">
    <source>
        <dbReference type="ARBA" id="ARBA00004196"/>
    </source>
</evidence>
<dbReference type="STRING" id="551115.Aazo_3919"/>
<dbReference type="PRINTS" id="PR01490">
    <property type="entry name" value="RTXTOXIND"/>
</dbReference>
<accession>D7E4V6</accession>
<feature type="domain" description="Multidrug resistance protein MdtA-like barrel-sandwich hybrid" evidence="5">
    <location>
        <begin position="102"/>
        <end position="313"/>
    </location>
</feature>
<dbReference type="PANTHER" id="PTHR32347">
    <property type="entry name" value="EFFLUX SYSTEM COMPONENT YKNX-RELATED"/>
    <property type="match status" value="1"/>
</dbReference>
<dbReference type="InterPro" id="IPR014315">
    <property type="entry name" value="ABC_heterocyst_DevB"/>
</dbReference>
<keyword evidence="2 3" id="KW-0175">Coiled coil</keyword>
<keyword evidence="4" id="KW-0472">Membrane</keyword>
<dbReference type="AlphaFoldDB" id="D7E4V6"/>
<name>D7E4V6_NOSA0</name>
<dbReference type="KEGG" id="naz:Aazo_3919"/>
<reference evidence="6 7" key="1">
    <citation type="journal article" date="2010" name="PLoS ONE">
        <title>Genome erosion in a nitrogen-fixing vertically transmitted endosymbiotic multicellular cyanobacterium.</title>
        <authorList>
            <person name="Ran L."/>
            <person name="Larsson J."/>
            <person name="Vigil-Stenman T."/>
            <person name="Nylander J.A."/>
            <person name="Ininbergs K."/>
            <person name="Zheng W.W."/>
            <person name="Lapidus A."/>
            <person name="Lowry S."/>
            <person name="Haselkorn R."/>
            <person name="Bergman B."/>
        </authorList>
    </citation>
    <scope>NUCLEOTIDE SEQUENCE [LARGE SCALE GENOMIC DNA]</scope>
    <source>
        <strain evidence="6 7">0708</strain>
    </source>
</reference>
<dbReference type="Gene3D" id="2.40.50.100">
    <property type="match status" value="1"/>
</dbReference>
<organism evidence="6 7">
    <name type="scientific">Nostoc azollae (strain 0708)</name>
    <name type="common">Anabaena azollae (strain 0708)</name>
    <dbReference type="NCBI Taxonomy" id="551115"/>
    <lineage>
        <taxon>Bacteria</taxon>
        <taxon>Bacillati</taxon>
        <taxon>Cyanobacteriota</taxon>
        <taxon>Cyanophyceae</taxon>
        <taxon>Nostocales</taxon>
        <taxon>Nostocaceae</taxon>
        <taxon>Trichormus</taxon>
    </lineage>
</organism>
<proteinExistence type="predicted"/>
<sequence length="414" mass="45494">MITIYEQKWNKNMALNKERRLLKRAAQKWKIILAASIALATGLLSFYSFSQLKLKPNSQIPFSLRSSPKPTPVKLAVTALGRLQPQGKITYLSAPNSINGVRVEKLLVSEGDEVKPGQVLAYLDDYARSKIAIKQAFDKLLIAKAKLAQVKAGAKPGDINAQKATMARLDSQLKGENAAQTATINRIQAEVDNAQKESDRYQQLYKDGAISASIADTKALQLKTSQQQLTEAKATLIRTQNTLQDQIKEATAKLNSIKEVRGVDVALAEGEVKSIHTVIQQAKADHELTYIKSPIDGRVLKIRSKNGEVITTSGFAELGKTAEMSVLAEVYQTDIQKVRVGQKAIITSATFPEKIHGTVKAIGWQIDKQNIFSINPNSDTDRKIVEVKISIDNPADSKKVSRLTNLQVDVAIQI</sequence>
<dbReference type="NCBIfam" id="TIGR02971">
    <property type="entry name" value="heterocyst_DevB"/>
    <property type="match status" value="1"/>
</dbReference>